<dbReference type="InterPro" id="IPR025406">
    <property type="entry name" value="DUF4132"/>
</dbReference>
<evidence type="ECO:0000259" key="2">
    <source>
        <dbReference type="Pfam" id="PF24879"/>
    </source>
</evidence>
<name>A0ABR7LTP9_9ACTN</name>
<feature type="domain" description="DUF4132" evidence="1">
    <location>
        <begin position="439"/>
        <end position="620"/>
    </location>
</feature>
<dbReference type="Proteomes" id="UP000805614">
    <property type="component" value="Unassembled WGS sequence"/>
</dbReference>
<dbReference type="EMBL" id="JABVEC010000017">
    <property type="protein sequence ID" value="MBC6468212.1"/>
    <property type="molecule type" value="Genomic_DNA"/>
</dbReference>
<protein>
    <submittedName>
        <fullName evidence="3">DUF4132 domain-containing protein</fullName>
    </submittedName>
</protein>
<organism evidence="3 4">
    <name type="scientific">Actinomadura alba</name>
    <dbReference type="NCBI Taxonomy" id="406431"/>
    <lineage>
        <taxon>Bacteria</taxon>
        <taxon>Bacillati</taxon>
        <taxon>Actinomycetota</taxon>
        <taxon>Actinomycetes</taxon>
        <taxon>Streptosporangiales</taxon>
        <taxon>Thermomonosporaceae</taxon>
        <taxon>Actinomadura</taxon>
    </lineage>
</organism>
<accession>A0ABR7LTP9</accession>
<evidence type="ECO:0000313" key="4">
    <source>
        <dbReference type="Proteomes" id="UP000805614"/>
    </source>
</evidence>
<evidence type="ECO:0000259" key="1">
    <source>
        <dbReference type="Pfam" id="PF13569"/>
    </source>
</evidence>
<keyword evidence="4" id="KW-1185">Reference proteome</keyword>
<proteinExistence type="predicted"/>
<dbReference type="Pfam" id="PF13569">
    <property type="entry name" value="DUF4132"/>
    <property type="match status" value="1"/>
</dbReference>
<gene>
    <name evidence="3" type="ORF">HKK74_22345</name>
</gene>
<sequence>MLYDRLMERARVDDGLDDVRMKAADTLPWLVDLLDRLRQNFTARLRSRGVREHEELAAAGHEAHVELTQRLLDCRDQAERRAAALTLMLAAEFTDTLWDHYDELRLVMPGTRGWTPTEVAVMLARVTEYELSFWFAESLSLVLNAAEDLTPDDIRAVVPSLNHVSQALMRDSGIGASERRALLGRLRKLLTTADDARLPEGVLPPYDSWAAPLRERLESAPPAALTELVLHAADLARPRPSQKWRRRCLELVESASAHDLVEQCLRGLATGAPFCSAKHEYPAWVADLHLHYLAHPNHADLARGLVWAAALAGGSSAVGSLTRLTERAVDIKSDVIEDLVLAGAAINALGDIDDPSALEALWRLQAKIKHRGLRKQLDTALRAAAARQGITPGQLIERSVPAHGLGADGSLVRKLGDHEAAVVIVDPMTVRLIYATADGRALRSAPTALKESHADEIKELKALLKEVRGTLSGERARIEGLMSAERVWPYGEWNRHYREHPVTGVVARGLIWEFEGPDGEWTAATPADGGLVTAGGRPLPTPGEGTRVRVWHPIRASAQEIRTWREFVTVNQMRQPFKQAFREIYLLTPAELETGGYSNRFAAHIVYYRRLYALFKERGWQANFLGSYDGGYSGEAIGVLAEGAWRACFYHENADEGADYPDYAATDQVRFQRRDGRQWRETPLDTVPPIVFSEAMRDVDLFVGVTSIAADADWVDRGEERYGAYWRETTFGDLTASAEVRRDALERIIPRTKIAKRCSFAGRYLVVRGDMRTYKIHLGSANILMEPDDSYLCIVPSRRKGGDKVFLPFEDERLALILSKAFLLADDTKITDETILRQIKELR</sequence>
<evidence type="ECO:0000313" key="3">
    <source>
        <dbReference type="EMBL" id="MBC6468212.1"/>
    </source>
</evidence>
<dbReference type="Pfam" id="PF24879">
    <property type="entry name" value="DUF7737"/>
    <property type="match status" value="1"/>
</dbReference>
<comment type="caution">
    <text evidence="3">The sequence shown here is derived from an EMBL/GenBank/DDBJ whole genome shotgun (WGS) entry which is preliminary data.</text>
</comment>
<reference evidence="3 4" key="1">
    <citation type="submission" date="2020-06" db="EMBL/GenBank/DDBJ databases">
        <title>Actinomadura xiongansis sp. nov., isolated from soil of Baiyangdian.</title>
        <authorList>
            <person name="Zhang X."/>
        </authorList>
    </citation>
    <scope>NUCLEOTIDE SEQUENCE [LARGE SCALE GENOMIC DNA]</scope>
    <source>
        <strain evidence="3 4">HBUM206468</strain>
    </source>
</reference>
<dbReference type="RefSeq" id="WP_187245219.1">
    <property type="nucleotide sequence ID" value="NZ_BAAAOK010000019.1"/>
</dbReference>
<dbReference type="InterPro" id="IPR056639">
    <property type="entry name" value="DUF7737"/>
</dbReference>
<feature type="domain" description="DUF7737" evidence="2">
    <location>
        <begin position="738"/>
        <end position="839"/>
    </location>
</feature>